<evidence type="ECO:0000313" key="4">
    <source>
        <dbReference type="EMBL" id="KAK8106036.1"/>
    </source>
</evidence>
<feature type="compositionally biased region" description="Polar residues" evidence="2">
    <location>
        <begin position="1343"/>
        <end position="1357"/>
    </location>
</feature>
<keyword evidence="1" id="KW-0175">Coiled coil</keyword>
<feature type="compositionally biased region" description="Low complexity" evidence="2">
    <location>
        <begin position="1140"/>
        <end position="1151"/>
    </location>
</feature>
<dbReference type="SMART" id="SM00325">
    <property type="entry name" value="RhoGEF"/>
    <property type="match status" value="1"/>
</dbReference>
<evidence type="ECO:0000256" key="1">
    <source>
        <dbReference type="SAM" id="Coils"/>
    </source>
</evidence>
<feature type="region of interest" description="Disordered" evidence="2">
    <location>
        <begin position="815"/>
        <end position="878"/>
    </location>
</feature>
<feature type="region of interest" description="Disordered" evidence="2">
    <location>
        <begin position="1107"/>
        <end position="1385"/>
    </location>
</feature>
<dbReference type="PROSITE" id="PS50010">
    <property type="entry name" value="DH_2"/>
    <property type="match status" value="1"/>
</dbReference>
<feature type="compositionally biased region" description="Polar residues" evidence="2">
    <location>
        <begin position="1315"/>
        <end position="1327"/>
    </location>
</feature>
<feature type="domain" description="DH" evidence="3">
    <location>
        <begin position="250"/>
        <end position="459"/>
    </location>
</feature>
<name>A0AAW0QT23_9PEZI</name>
<evidence type="ECO:0000256" key="2">
    <source>
        <dbReference type="SAM" id="MobiDB-lite"/>
    </source>
</evidence>
<dbReference type="Gene3D" id="1.20.900.10">
    <property type="entry name" value="Dbl homology (DH) domain"/>
    <property type="match status" value="1"/>
</dbReference>
<dbReference type="PANTHER" id="PTHR22834:SF21">
    <property type="entry name" value="GUANYL NUCLEOTIDE EXCHANGE FACTOR, PUTATIVE (AFU_ORTHOLOGUE AFUA_5G11890)-RELATED"/>
    <property type="match status" value="1"/>
</dbReference>
<protein>
    <submittedName>
        <fullName evidence="4">RhoGEF domain-containing protein</fullName>
    </submittedName>
</protein>
<organism evidence="4 5">
    <name type="scientific">Apiospora kogelbergensis</name>
    <dbReference type="NCBI Taxonomy" id="1337665"/>
    <lineage>
        <taxon>Eukaryota</taxon>
        <taxon>Fungi</taxon>
        <taxon>Dikarya</taxon>
        <taxon>Ascomycota</taxon>
        <taxon>Pezizomycotina</taxon>
        <taxon>Sordariomycetes</taxon>
        <taxon>Xylariomycetidae</taxon>
        <taxon>Amphisphaeriales</taxon>
        <taxon>Apiosporaceae</taxon>
        <taxon>Apiospora</taxon>
    </lineage>
</organism>
<dbReference type="InterPro" id="IPR035899">
    <property type="entry name" value="DBL_dom_sf"/>
</dbReference>
<sequence>MVRVTEELALSPEHVTLYRTTDPLLGHLPILIFHGPSTTANYTFNSSRVQVHIYTLAGFQSYPRVTISPNSPFYNVVNHLPREFQVDEIYRALAFGLYKYFHELPEAVKSHIRQQFPTTKGRRPGSSPALFGEQHAADIAQSMVKSDASVDVVQKLHMALQTQHISNVDIDLVLPPGSIIPMQPGDELEEYPEDEDEFMDPTLRQYGMYTPLIKLFGEPMFLPTSRLKRAPSKPTALNRSKSFTKDQKFELRRKLAELMDTEERYVFKMNELVKHIADEYRQKAKTKTIGSFSPTIEDVEKLFPRSSDRILQVNTAFMQELRKVMDDTEEEAVKDIESGTTTRVGVSASILGKSKDPSGAMAMAKVMIEWFPQFTDCYQDYIRASQNFPQLITAFVDNQSSFSQRVATTGEQHLRSILIEPVQRLPRYSLVIDQIVNCLPMTHPALQPMLKARDIIANICSMDEPLADKPQITTRLRNMIESWPNDLEPKGRLILAVDFTELPAPYQADAPIDIETGERAGIFLLFSDCIVMVKKLYGGNMHSRDLLREIDKPSAQGLLMSMTNAAGGQASYELAFAGWHGLSNVRFTESADGRLVWMTSHKEMNGAHAGEHVSNTSITSRCFLLQEAYEGRATKWLEDIVKARVEGRFGEAERENPSWTLRSVRMPDTGLGIFAAVFQEGLDQLIEGRKEPAPIRIVVDHEKGTKQSPIGHYGVEVVSDVKTGDMQRKVVIITVGLSGKKSTDDVALDDFLPTLARRAIQLLSTQHNVSNPGLAPALVNFHTKVLRGLNLTNRVEKTRSFLATSPVKMLTSFLGGGSSTENLNSPKYPPRTPVTPLYPPPPLSRSSSSVKDSGSLYGSARSRDNIKLGTEDDRPENPLVRLEQTFTGYMASLHSRKGNFIGRLILNRGAVDELYVNDLYNKLIESPFDIDTNSDLTTDIVFVSFEKFVKFAWREQMGPIMSMKALDALQARAAKRLPGDFADFVHFLFSDMAPQNRRAFTALIKLLADLLDGCGNDGDRGALTLAFAELLVDDGSAHEYINLLDLLVDDCDRIFDTGPTDFGPLLLQSASAYESMNSTRSMKSHSGSITSNASSLRRKLGFDTLLRQNSKTEADSRSSVWRSLSKHGGSNGRHPATGESSSLSRASVARAKSIDMGMPTMPNKLRRPGSRDRPPIAGAFDDAFSRPPSSQRLETIGEPENEDTAGKTPKKKRRSSLSDLKSLMAATTLEDDDDDPEPELPPALQPALQPLSRMRETSQKFNSGPRVPTPSKIPISPSTPKQIPPMSPLLSPTKMPMSPATNGRPSPRPQKENLSESLLQTSLQASRRFSPPVSGKKGHGRGLSTSQIPMLKSSRSAPPNVDTPLSPARPTSSPIKGNSGKLRLQSPQKLRERLQTEKQAVQAVDANLQSELQRITADMARMNSSDPRCASPDAKSLSASMAALECTIPSMVQELTKQHEKLQRDMDNTLRATEAKVKEIDQLYKESTAENELLYEKFNTELGRIVRALKGKSGEKEEIMTKMRDAAEETARVKKENARLKREMASLRSMIKGATADAA</sequence>
<keyword evidence="5" id="KW-1185">Reference proteome</keyword>
<reference evidence="4 5" key="1">
    <citation type="submission" date="2023-01" db="EMBL/GenBank/DDBJ databases">
        <title>Analysis of 21 Apiospora genomes using comparative genomics revels a genus with tremendous synthesis potential of carbohydrate active enzymes and secondary metabolites.</title>
        <authorList>
            <person name="Sorensen T."/>
        </authorList>
    </citation>
    <scope>NUCLEOTIDE SEQUENCE [LARGE SCALE GENOMIC DNA]</scope>
    <source>
        <strain evidence="4 5">CBS 117206</strain>
    </source>
</reference>
<accession>A0AAW0QT23</accession>
<feature type="coiled-coil region" evidence="1">
    <location>
        <begin position="1452"/>
        <end position="1490"/>
    </location>
</feature>
<dbReference type="Pfam" id="PF00621">
    <property type="entry name" value="RhoGEF"/>
    <property type="match status" value="1"/>
</dbReference>
<dbReference type="GO" id="GO:0005085">
    <property type="term" value="F:guanyl-nucleotide exchange factor activity"/>
    <property type="evidence" value="ECO:0007669"/>
    <property type="project" value="InterPro"/>
</dbReference>
<comment type="caution">
    <text evidence="4">The sequence shown here is derived from an EMBL/GenBank/DDBJ whole genome shotgun (WGS) entry which is preliminary data.</text>
</comment>
<proteinExistence type="predicted"/>
<dbReference type="InterPro" id="IPR051492">
    <property type="entry name" value="Dynamin-Rho_GEF"/>
</dbReference>
<gene>
    <name evidence="4" type="ORF">PG999_009395</name>
</gene>
<feature type="compositionally biased region" description="Basic and acidic residues" evidence="2">
    <location>
        <begin position="861"/>
        <end position="876"/>
    </location>
</feature>
<dbReference type="Proteomes" id="UP001392437">
    <property type="component" value="Unassembled WGS sequence"/>
</dbReference>
<dbReference type="GO" id="GO:0005737">
    <property type="term" value="C:cytoplasm"/>
    <property type="evidence" value="ECO:0007669"/>
    <property type="project" value="TreeGrafter"/>
</dbReference>
<dbReference type="PANTHER" id="PTHR22834">
    <property type="entry name" value="NUCLEAR FUSION PROTEIN FUS2"/>
    <property type="match status" value="1"/>
</dbReference>
<feature type="compositionally biased region" description="Pro residues" evidence="2">
    <location>
        <begin position="827"/>
        <end position="843"/>
    </location>
</feature>
<dbReference type="EMBL" id="JAQQWP010000008">
    <property type="protein sequence ID" value="KAK8106036.1"/>
    <property type="molecule type" value="Genomic_DNA"/>
</dbReference>
<dbReference type="GO" id="GO:0032955">
    <property type="term" value="P:regulation of division septum assembly"/>
    <property type="evidence" value="ECO:0007669"/>
    <property type="project" value="TreeGrafter"/>
</dbReference>
<dbReference type="InterPro" id="IPR000219">
    <property type="entry name" value="DH_dom"/>
</dbReference>
<feature type="compositionally biased region" description="Low complexity" evidence="2">
    <location>
        <begin position="1269"/>
        <end position="1281"/>
    </location>
</feature>
<feature type="compositionally biased region" description="Acidic residues" evidence="2">
    <location>
        <begin position="1229"/>
        <end position="1238"/>
    </location>
</feature>
<dbReference type="SUPFAM" id="SSF48065">
    <property type="entry name" value="DBL homology domain (DH-domain)"/>
    <property type="match status" value="1"/>
</dbReference>
<evidence type="ECO:0000313" key="5">
    <source>
        <dbReference type="Proteomes" id="UP001392437"/>
    </source>
</evidence>
<dbReference type="GO" id="GO:0031991">
    <property type="term" value="P:regulation of actomyosin contractile ring contraction"/>
    <property type="evidence" value="ECO:0007669"/>
    <property type="project" value="TreeGrafter"/>
</dbReference>
<feature type="coiled-coil region" evidence="1">
    <location>
        <begin position="1516"/>
        <end position="1557"/>
    </location>
</feature>
<evidence type="ECO:0000259" key="3">
    <source>
        <dbReference type="PROSITE" id="PS50010"/>
    </source>
</evidence>
<dbReference type="InterPro" id="IPR057454">
    <property type="entry name" value="Bud3_C"/>
</dbReference>
<dbReference type="Pfam" id="PF25351">
    <property type="entry name" value="PH_BUD3_C"/>
    <property type="match status" value="1"/>
</dbReference>